<evidence type="ECO:0000313" key="2">
    <source>
        <dbReference type="Proteomes" id="UP001501479"/>
    </source>
</evidence>
<keyword evidence="2" id="KW-1185">Reference proteome</keyword>
<comment type="caution">
    <text evidence="1">The sequence shown here is derived from an EMBL/GenBank/DDBJ whole genome shotgun (WGS) entry which is preliminary data.</text>
</comment>
<dbReference type="Proteomes" id="UP001501479">
    <property type="component" value="Unassembled WGS sequence"/>
</dbReference>
<dbReference type="Pfam" id="PF04134">
    <property type="entry name" value="DCC1-like"/>
    <property type="match status" value="1"/>
</dbReference>
<accession>A0ABP7D739</accession>
<evidence type="ECO:0008006" key="3">
    <source>
        <dbReference type="Google" id="ProtNLM"/>
    </source>
</evidence>
<dbReference type="EMBL" id="BAABDS010000004">
    <property type="protein sequence ID" value="GAA3700499.1"/>
    <property type="molecule type" value="Genomic_DNA"/>
</dbReference>
<gene>
    <name evidence="1" type="ORF">GCM10022421_03630</name>
</gene>
<protein>
    <recommendedName>
        <fullName evidence="3">Thiol-disulfide oxidoreductase</fullName>
    </recommendedName>
</protein>
<organism evidence="1 2">
    <name type="scientific">Oceanisphaera sediminis</name>
    <dbReference type="NCBI Taxonomy" id="981381"/>
    <lineage>
        <taxon>Bacteria</taxon>
        <taxon>Pseudomonadati</taxon>
        <taxon>Pseudomonadota</taxon>
        <taxon>Gammaproteobacteria</taxon>
        <taxon>Aeromonadales</taxon>
        <taxon>Aeromonadaceae</taxon>
        <taxon>Oceanisphaera</taxon>
    </lineage>
</organism>
<dbReference type="InterPro" id="IPR007263">
    <property type="entry name" value="DCC1-like"/>
</dbReference>
<name>A0ABP7D739_9GAMM</name>
<proteinExistence type="predicted"/>
<evidence type="ECO:0000313" key="1">
    <source>
        <dbReference type="EMBL" id="GAA3700499.1"/>
    </source>
</evidence>
<reference evidence="2" key="1">
    <citation type="journal article" date="2019" name="Int. J. Syst. Evol. Microbiol.">
        <title>The Global Catalogue of Microorganisms (GCM) 10K type strain sequencing project: providing services to taxonomists for standard genome sequencing and annotation.</title>
        <authorList>
            <consortium name="The Broad Institute Genomics Platform"/>
            <consortium name="The Broad Institute Genome Sequencing Center for Infectious Disease"/>
            <person name="Wu L."/>
            <person name="Ma J."/>
        </authorList>
    </citation>
    <scope>NUCLEOTIDE SEQUENCE [LARGE SCALE GENOMIC DNA]</scope>
    <source>
        <strain evidence="2">JCM 17329</strain>
    </source>
</reference>
<sequence>MEDVVMDGKKPRHQLVVFYDGSCEGCIKDRARYERWAGKGGDDIYWFDITGREEVLLSLGISPYKALRELHVQTADGEVRSELDAYILLMQRVPRLKPLAWLIGLPLVRPCLSWIYRTWVQLRLERQGRG</sequence>